<evidence type="ECO:0000256" key="1">
    <source>
        <dbReference type="SAM" id="MobiDB-lite"/>
    </source>
</evidence>
<evidence type="ECO:0000313" key="3">
    <source>
        <dbReference type="Proteomes" id="UP000596742"/>
    </source>
</evidence>
<name>A0A8B6CVA4_MYTGA</name>
<comment type="caution">
    <text evidence="2">The sequence shown here is derived from an EMBL/GenBank/DDBJ whole genome shotgun (WGS) entry which is preliminary data.</text>
</comment>
<sequence>MEHIKICRQLRFISAKIRIKLKVSPPLVRQPFSVTCPEFTISTVLPARIFSVNFFSDTKMDGNENHLIVNFTMDSSNIMNSINGDDSNSSTENLHSGIGQETHVTYLISGEAKHNILPDISVNSCESQSNISIMSDVDVNSIPEGAIVIATTDGDIKEHVITLPTENTIDGNENTVAMAISDNDLKHKVVLPADIDDIGTQVITIPMDMLQYMDGSEGHVITIPTEYTSLTEGEHQQVITMPTEYATTNGSGHFEYAVKNEDDLGQVITIPTDSVTEVDLEKLISMQGEGSEMESQPHIIYVLSKNESEVDGVSNDTSFVAIVPESTEDAVTMAANQIEDESLTYVALTPDSTQNDIPISFQEEDCTLSLKEISARERSRLIKRAQRQNTVFREKERGKVRKSMQDKRKDPAYRELERKKDRERRRLSRLTNASLREKERLRDREYKRRQKIDDIKIKNKDDDLQCDSLVRYMNDIDEKCQLTISCKLDDSSEDNMYSFNDKSAFDEDLQTSSLSVNGDRTDLIGQYGDSVLQSDILSDKDSDSRHYIPFIT</sequence>
<protein>
    <submittedName>
        <fullName evidence="2">Uncharacterized protein</fullName>
    </submittedName>
</protein>
<gene>
    <name evidence="2" type="ORF">MGAL_10B061007</name>
</gene>
<dbReference type="AlphaFoldDB" id="A0A8B6CVA4"/>
<dbReference type="Proteomes" id="UP000596742">
    <property type="component" value="Unassembled WGS sequence"/>
</dbReference>
<evidence type="ECO:0000313" key="2">
    <source>
        <dbReference type="EMBL" id="VDI09969.1"/>
    </source>
</evidence>
<feature type="compositionally biased region" description="Basic and acidic residues" evidence="1">
    <location>
        <begin position="394"/>
        <end position="420"/>
    </location>
</feature>
<dbReference type="EMBL" id="UYJE01002359">
    <property type="protein sequence ID" value="VDI09969.1"/>
    <property type="molecule type" value="Genomic_DNA"/>
</dbReference>
<dbReference type="OrthoDB" id="6102882at2759"/>
<organism evidence="2 3">
    <name type="scientific">Mytilus galloprovincialis</name>
    <name type="common">Mediterranean mussel</name>
    <dbReference type="NCBI Taxonomy" id="29158"/>
    <lineage>
        <taxon>Eukaryota</taxon>
        <taxon>Metazoa</taxon>
        <taxon>Spiralia</taxon>
        <taxon>Lophotrochozoa</taxon>
        <taxon>Mollusca</taxon>
        <taxon>Bivalvia</taxon>
        <taxon>Autobranchia</taxon>
        <taxon>Pteriomorphia</taxon>
        <taxon>Mytilida</taxon>
        <taxon>Mytiloidea</taxon>
        <taxon>Mytilidae</taxon>
        <taxon>Mytilinae</taxon>
        <taxon>Mytilus</taxon>
    </lineage>
</organism>
<accession>A0A8B6CVA4</accession>
<keyword evidence="3" id="KW-1185">Reference proteome</keyword>
<feature type="region of interest" description="Disordered" evidence="1">
    <location>
        <begin position="394"/>
        <end position="431"/>
    </location>
</feature>
<proteinExistence type="predicted"/>
<reference evidence="2" key="1">
    <citation type="submission" date="2018-11" db="EMBL/GenBank/DDBJ databases">
        <authorList>
            <person name="Alioto T."/>
            <person name="Alioto T."/>
        </authorList>
    </citation>
    <scope>NUCLEOTIDE SEQUENCE</scope>
</reference>